<accession>A0A081S6F1</accession>
<protein>
    <submittedName>
        <fullName evidence="1">Uncharacterized protein</fullName>
    </submittedName>
</protein>
<dbReference type="AlphaFoldDB" id="A0A081S6F1"/>
<keyword evidence="2" id="KW-1185">Reference proteome</keyword>
<evidence type="ECO:0000313" key="1">
    <source>
        <dbReference type="EMBL" id="KER06504.1"/>
    </source>
</evidence>
<name>A0A081S6F1_9ARCH</name>
<organism evidence="1 2">
    <name type="scientific">Marine Group I thaumarchaeote SCGC AAA799-E16</name>
    <dbReference type="NCBI Taxonomy" id="1502292"/>
    <lineage>
        <taxon>Archaea</taxon>
        <taxon>Nitrososphaerota</taxon>
        <taxon>Marine Group I</taxon>
    </lineage>
</organism>
<sequence>MNCEADYVEGESAAPTTFPIKNETNIIITKNSWMGIYPDSDGNYSFEFASIFPNYVRFPEDSVEIISQETRDCDLVSDVKKKSDENFSDGYYIQMTFRYLENEN</sequence>
<comment type="caution">
    <text evidence="1">The sequence shown here is derived from an EMBL/GenBank/DDBJ whole genome shotgun (WGS) entry which is preliminary data.</text>
</comment>
<dbReference type="Proteomes" id="UP000028027">
    <property type="component" value="Unassembled WGS sequence"/>
</dbReference>
<gene>
    <name evidence="1" type="ORF">AAA799E16_00742</name>
</gene>
<proteinExistence type="predicted"/>
<reference evidence="1 2" key="1">
    <citation type="submission" date="2014-06" db="EMBL/GenBank/DDBJ databases">
        <authorList>
            <person name="Ngugi D.K."/>
            <person name="Blom J."/>
            <person name="Alam I."/>
            <person name="Rashid M."/>
            <person name="Ba Alawi W."/>
            <person name="Zhang G."/>
            <person name="Hikmawan T."/>
            <person name="Guan Y."/>
            <person name="Antunes A."/>
            <person name="Siam R."/>
            <person name="Eldorry H."/>
            <person name="Bajic V."/>
            <person name="Stingl U."/>
        </authorList>
    </citation>
    <scope>NUCLEOTIDE SEQUENCE [LARGE SCALE GENOMIC DNA]</scope>
    <source>
        <strain evidence="1">SCGC AAA799-E16</strain>
    </source>
</reference>
<evidence type="ECO:0000313" key="2">
    <source>
        <dbReference type="Proteomes" id="UP000028027"/>
    </source>
</evidence>
<dbReference type="EMBL" id="JNVL01000008">
    <property type="protein sequence ID" value="KER06504.1"/>
    <property type="molecule type" value="Genomic_DNA"/>
</dbReference>